<keyword evidence="7" id="KW-0378">Hydrolase</keyword>
<dbReference type="PANTHER" id="PTHR31988">
    <property type="entry name" value="ESTERASE, PUTATIVE (DUF303)-RELATED"/>
    <property type="match status" value="1"/>
</dbReference>
<feature type="domain" description="Disease resistance R13L4/SHOC-2-like LRR" evidence="13">
    <location>
        <begin position="752"/>
        <end position="1005"/>
    </location>
</feature>
<evidence type="ECO:0000259" key="11">
    <source>
        <dbReference type="Pfam" id="PF03629"/>
    </source>
</evidence>
<dbReference type="SUPFAM" id="SSF52540">
    <property type="entry name" value="P-loop containing nucleoside triphosphate hydrolases"/>
    <property type="match status" value="1"/>
</dbReference>
<dbReference type="InterPro" id="IPR042197">
    <property type="entry name" value="Apaf_helical"/>
</dbReference>
<evidence type="ECO:0000313" key="15">
    <source>
        <dbReference type="Proteomes" id="UP001161247"/>
    </source>
</evidence>
<evidence type="ECO:0000256" key="9">
    <source>
        <dbReference type="ARBA" id="ARBA00022840"/>
    </source>
</evidence>
<keyword evidence="4" id="KW-0381">Hypersensitive response</keyword>
<gene>
    <name evidence="14" type="ORF">OLC1_LOCUS22293</name>
</gene>
<evidence type="ECO:0000259" key="12">
    <source>
        <dbReference type="Pfam" id="PF12061"/>
    </source>
</evidence>
<dbReference type="InterPro" id="IPR032675">
    <property type="entry name" value="LRR_dom_sf"/>
</dbReference>
<evidence type="ECO:0000256" key="6">
    <source>
        <dbReference type="ARBA" id="ARBA00022741"/>
    </source>
</evidence>
<dbReference type="SUPFAM" id="SSF52058">
    <property type="entry name" value="L domain-like"/>
    <property type="match status" value="1"/>
</dbReference>
<keyword evidence="6" id="KW-0547">Nucleotide-binding</keyword>
<evidence type="ECO:0000256" key="7">
    <source>
        <dbReference type="ARBA" id="ARBA00022801"/>
    </source>
</evidence>
<keyword evidence="3" id="KW-0433">Leucine-rich repeat</keyword>
<dbReference type="Gene3D" id="3.40.50.1110">
    <property type="entry name" value="SGNH hydrolase"/>
    <property type="match status" value="1"/>
</dbReference>
<evidence type="ECO:0000256" key="3">
    <source>
        <dbReference type="ARBA" id="ARBA00022614"/>
    </source>
</evidence>
<evidence type="ECO:0000256" key="4">
    <source>
        <dbReference type="ARBA" id="ARBA00022667"/>
    </source>
</evidence>
<comment type="similarity">
    <text evidence="2">Belongs to the disease resistance NB-LRR family.</text>
</comment>
<reference evidence="14" key="1">
    <citation type="submission" date="2023-03" db="EMBL/GenBank/DDBJ databases">
        <authorList>
            <person name="Julca I."/>
        </authorList>
    </citation>
    <scope>NUCLEOTIDE SEQUENCE</scope>
</reference>
<dbReference type="InterPro" id="IPR055414">
    <property type="entry name" value="LRR_R13L4/SHOC2-like"/>
</dbReference>
<dbReference type="GO" id="GO:0005524">
    <property type="term" value="F:ATP binding"/>
    <property type="evidence" value="ECO:0007669"/>
    <property type="project" value="UniProtKB-KW"/>
</dbReference>
<dbReference type="InterPro" id="IPR027417">
    <property type="entry name" value="P-loop_NTPase"/>
</dbReference>
<dbReference type="Pfam" id="PF00931">
    <property type="entry name" value="NB-ARC"/>
    <property type="match status" value="1"/>
</dbReference>
<dbReference type="PANTHER" id="PTHR31988:SF15">
    <property type="entry name" value="ESTERASE, PUTATIVE (DUF303)-RELATED"/>
    <property type="match status" value="1"/>
</dbReference>
<dbReference type="Pfam" id="PF03629">
    <property type="entry name" value="SASA"/>
    <property type="match status" value="1"/>
</dbReference>
<dbReference type="Pfam" id="PF12061">
    <property type="entry name" value="NB-LRR"/>
    <property type="match status" value="1"/>
</dbReference>
<dbReference type="EMBL" id="OX459125">
    <property type="protein sequence ID" value="CAI9115855.1"/>
    <property type="molecule type" value="Genomic_DNA"/>
</dbReference>
<dbReference type="InterPro" id="IPR036514">
    <property type="entry name" value="SGNH_hydro_sf"/>
</dbReference>
<feature type="domain" description="Late blight resistance protein R1A-like N-terminal" evidence="12">
    <location>
        <begin position="170"/>
        <end position="346"/>
    </location>
</feature>
<accession>A0AAV1E852</accession>
<keyword evidence="5" id="KW-0677">Repeat</keyword>
<evidence type="ECO:0000259" key="10">
    <source>
        <dbReference type="Pfam" id="PF00931"/>
    </source>
</evidence>
<dbReference type="GO" id="GO:0016787">
    <property type="term" value="F:hydrolase activity"/>
    <property type="evidence" value="ECO:0007669"/>
    <property type="project" value="UniProtKB-KW"/>
</dbReference>
<keyword evidence="9" id="KW-0067">ATP-binding</keyword>
<dbReference type="FunFam" id="3.40.50.300:FF:001091">
    <property type="entry name" value="Probable disease resistance protein At1g61300"/>
    <property type="match status" value="1"/>
</dbReference>
<sequence length="1266" mass="143897">MYSRESIVQDALDELQSISQKFSDLFPDWELNRLRQLLEWGRWFYLWGRKWGDEQDVGWETAVCTVEDTLHRHSLEILFLCLTLKEKLLRVDDSDERWDADSEGWYDVLKNFLWRIIGSVKPGIEELVRIMGTDLTLQTRSSSRTDVKQLLDSVDFILHTFQSLESHTLHETVTFMKNFIRFATLHGLEDRQIIEDLFSHFERVFIQSQVLLFHVCVIQRYLFANSHGELLRKIEPVESRVCEIYVGVLQDVSKFSGSSFHPTKETHALVFRDLVDSLIFLILNLFFRDCIFVDMFHHEMHKVHEGLSFLRTTLSEHHDKLDDLIRPLICEAGILIFHLYQENGEQRGRLIAKLELLFSNFETKPQILKAAEEDAPRFPPTSAYPQTNLLGFIDSVLEKIKSFVIQVSSEKDKFRALHDDLTVLRSFVVHDNGMTIQDLSSRIATVAYDTEFVLDSLVVAGKPLRTSLIVQLDVIITEIELIKTQVSEIPWSMEPTIAVQKISQANLKMALAVGKIPDSNDRVVGLDDEAKIIIDRLTRGTKQLDVVSIVGMAGLGKTSLAKKVYHHSHISHHFQVRSWVTVSQEYNTKSLLIGILSGLDQNSTGEYINMREDDLAERLRKWLKGIRYLMILDDIWDTQVWNSLKMSFPDDDKGSRILLTSRQETIGLEINPHSEPHRLRALNHDESWELFRKKMCFDQSCPSEEVIARAKTIAKSCKGLPLMILIVAGFLANTEPSKWEEVEEMLKTEIIIPSSILNLSDLETLIVYSGGRVLLPDTLWGMKKLRHLEGALEFVLPSEIPVANLENLQTFSTVSFTCSQTMVGVLKKLPNLRTLRCRLDLGGGECTVDFITLNQLESLDITRGRNLFQFRFPQNLKDLYLDSTCLPWSEVSAIGRLPNLEALRLDGNEYEGENWDIEEEGTFPKLRVLELCYIPSLERWTTASDDDFPSIETLILAACNRLKEIPSCIAQSSTLQMIEVLDCPRVYDSVKEIHETQMDYGNEDLRIYLDKEQLTKDQLHAHPTNSPTNIFILAGQSNMAGRGGVHGGVWDGIVLPECRPNPSILRLSANLTWEEARDPLHKDIDVNKTAGVGPGMPFANGVLNKDPSFGTIGLVPCAVGGTNITEWRRGKFLYNQLVNRASAAVKSGGIIRAMLWFQGESDTKIQEDALSYGRNLETFFTNVRADLRLPSLPIIQVAVTSAEGTLIDTIRQAQLGFKLPNVRCIDAKGLQLKSDDLHLTAESEVQVGKMLADAFFQFYSEQSTTP</sequence>
<evidence type="ECO:0000256" key="8">
    <source>
        <dbReference type="ARBA" id="ARBA00022821"/>
    </source>
</evidence>
<feature type="domain" description="Sialate O-acetylesterase" evidence="11">
    <location>
        <begin position="1028"/>
        <end position="1256"/>
    </location>
</feature>
<comment type="function">
    <text evidence="1">Confers resistance to late blight (Phytophthora infestans) races carrying the avirulence gene Avr1. Resistance proteins guard the plant against pathogens that contain an appropriate avirulence protein via an indirect interaction with this avirulence protein. That triggers a defense system including the hypersensitive response, which restricts the pathogen growth.</text>
</comment>
<name>A0AAV1E852_OLDCO</name>
<dbReference type="SUPFAM" id="SSF52266">
    <property type="entry name" value="SGNH hydrolase"/>
    <property type="match status" value="1"/>
</dbReference>
<dbReference type="PRINTS" id="PR00364">
    <property type="entry name" value="DISEASERSIST"/>
</dbReference>
<keyword evidence="15" id="KW-1185">Reference proteome</keyword>
<dbReference type="Gene3D" id="3.80.10.10">
    <property type="entry name" value="Ribonuclease Inhibitor"/>
    <property type="match status" value="1"/>
</dbReference>
<evidence type="ECO:0000256" key="5">
    <source>
        <dbReference type="ARBA" id="ARBA00022737"/>
    </source>
</evidence>
<dbReference type="GO" id="GO:0009626">
    <property type="term" value="P:plant-type hypersensitive response"/>
    <property type="evidence" value="ECO:0007669"/>
    <property type="project" value="UniProtKB-KW"/>
</dbReference>
<proteinExistence type="inferred from homology"/>
<dbReference type="Gene3D" id="3.40.50.300">
    <property type="entry name" value="P-loop containing nucleotide triphosphate hydrolases"/>
    <property type="match status" value="1"/>
</dbReference>
<protein>
    <submittedName>
        <fullName evidence="14">OLC1v1016862C4</fullName>
    </submittedName>
</protein>
<dbReference type="InterPro" id="IPR005181">
    <property type="entry name" value="SASA"/>
</dbReference>
<dbReference type="Pfam" id="PF23598">
    <property type="entry name" value="LRR_14"/>
    <property type="match status" value="1"/>
</dbReference>
<dbReference type="Proteomes" id="UP001161247">
    <property type="component" value="Chromosome 8"/>
</dbReference>
<dbReference type="AlphaFoldDB" id="A0AAV1E852"/>
<dbReference type="InterPro" id="IPR052940">
    <property type="entry name" value="Carb_Esterase_6"/>
</dbReference>
<keyword evidence="8" id="KW-0611">Plant defense</keyword>
<dbReference type="InterPro" id="IPR002182">
    <property type="entry name" value="NB-ARC"/>
</dbReference>
<organism evidence="14 15">
    <name type="scientific">Oldenlandia corymbosa var. corymbosa</name>
    <dbReference type="NCBI Taxonomy" id="529605"/>
    <lineage>
        <taxon>Eukaryota</taxon>
        <taxon>Viridiplantae</taxon>
        <taxon>Streptophyta</taxon>
        <taxon>Embryophyta</taxon>
        <taxon>Tracheophyta</taxon>
        <taxon>Spermatophyta</taxon>
        <taxon>Magnoliopsida</taxon>
        <taxon>eudicotyledons</taxon>
        <taxon>Gunneridae</taxon>
        <taxon>Pentapetalae</taxon>
        <taxon>asterids</taxon>
        <taxon>lamiids</taxon>
        <taxon>Gentianales</taxon>
        <taxon>Rubiaceae</taxon>
        <taxon>Rubioideae</taxon>
        <taxon>Spermacoceae</taxon>
        <taxon>Hedyotis-Oldenlandia complex</taxon>
        <taxon>Oldenlandia</taxon>
    </lineage>
</organism>
<evidence type="ECO:0000256" key="1">
    <source>
        <dbReference type="ARBA" id="ARBA00002074"/>
    </source>
</evidence>
<dbReference type="GO" id="GO:0043531">
    <property type="term" value="F:ADP binding"/>
    <property type="evidence" value="ECO:0007669"/>
    <property type="project" value="InterPro"/>
</dbReference>
<feature type="domain" description="NB-ARC" evidence="10">
    <location>
        <begin position="531"/>
        <end position="695"/>
    </location>
</feature>
<evidence type="ECO:0000259" key="13">
    <source>
        <dbReference type="Pfam" id="PF23598"/>
    </source>
</evidence>
<evidence type="ECO:0000313" key="14">
    <source>
        <dbReference type="EMBL" id="CAI9115855.1"/>
    </source>
</evidence>
<evidence type="ECO:0000256" key="2">
    <source>
        <dbReference type="ARBA" id="ARBA00008894"/>
    </source>
</evidence>
<dbReference type="InterPro" id="IPR021929">
    <property type="entry name" value="R1A-like_N"/>
</dbReference>
<dbReference type="Gene3D" id="1.10.8.430">
    <property type="entry name" value="Helical domain of apoptotic protease-activating factors"/>
    <property type="match status" value="1"/>
</dbReference>